<dbReference type="Proteomes" id="UP000677228">
    <property type="component" value="Unassembled WGS sequence"/>
</dbReference>
<evidence type="ECO:0000313" key="2">
    <source>
        <dbReference type="EMBL" id="CAF4259075.1"/>
    </source>
</evidence>
<comment type="caution">
    <text evidence="1">The sequence shown here is derived from an EMBL/GenBank/DDBJ whole genome shotgun (WGS) entry which is preliminary data.</text>
</comment>
<organism evidence="1 3">
    <name type="scientific">Didymodactylos carnosus</name>
    <dbReference type="NCBI Taxonomy" id="1234261"/>
    <lineage>
        <taxon>Eukaryota</taxon>
        <taxon>Metazoa</taxon>
        <taxon>Spiralia</taxon>
        <taxon>Gnathifera</taxon>
        <taxon>Rotifera</taxon>
        <taxon>Eurotatoria</taxon>
        <taxon>Bdelloidea</taxon>
        <taxon>Philodinida</taxon>
        <taxon>Philodinidae</taxon>
        <taxon>Didymodactylos</taxon>
    </lineage>
</organism>
<gene>
    <name evidence="1" type="ORF">OVA965_LOCUS35482</name>
    <name evidence="2" type="ORF">TMI583_LOCUS36445</name>
</gene>
<dbReference type="Proteomes" id="UP000682733">
    <property type="component" value="Unassembled WGS sequence"/>
</dbReference>
<evidence type="ECO:0000313" key="3">
    <source>
        <dbReference type="Proteomes" id="UP000677228"/>
    </source>
</evidence>
<sequence length="50" mass="5942">MGFNDILTTTNDQLIGMRPKTVEHADNGELSKLEKYYIQFRQDFEYLDNK</sequence>
<evidence type="ECO:0000313" key="1">
    <source>
        <dbReference type="EMBL" id="CAF1466631.1"/>
    </source>
</evidence>
<dbReference type="AlphaFoldDB" id="A0A8S2FHK2"/>
<name>A0A8S2FHK2_9BILA</name>
<accession>A0A8S2FHK2</accession>
<proteinExistence type="predicted"/>
<dbReference type="EMBL" id="CAJNOK010030973">
    <property type="protein sequence ID" value="CAF1466631.1"/>
    <property type="molecule type" value="Genomic_DNA"/>
</dbReference>
<reference evidence="1" key="1">
    <citation type="submission" date="2021-02" db="EMBL/GenBank/DDBJ databases">
        <authorList>
            <person name="Nowell W R."/>
        </authorList>
    </citation>
    <scope>NUCLEOTIDE SEQUENCE</scope>
</reference>
<feature type="non-terminal residue" evidence="1">
    <location>
        <position position="1"/>
    </location>
</feature>
<dbReference type="EMBL" id="CAJOBA010052847">
    <property type="protein sequence ID" value="CAF4259075.1"/>
    <property type="molecule type" value="Genomic_DNA"/>
</dbReference>
<protein>
    <submittedName>
        <fullName evidence="1">Uncharacterized protein</fullName>
    </submittedName>
</protein>